<comment type="similarity">
    <text evidence="2">Belongs to the trans-sulfuration enzymes family.</text>
</comment>
<dbReference type="InterPro" id="IPR006233">
    <property type="entry name" value="Cys_b_lyase_bac"/>
</dbReference>
<comment type="cofactor">
    <cofactor evidence="1">
        <name>pyridoxal 5'-phosphate</name>
        <dbReference type="ChEBI" id="CHEBI:597326"/>
    </cofactor>
</comment>
<dbReference type="Gene3D" id="3.90.1150.10">
    <property type="entry name" value="Aspartate Aminotransferase, domain 1"/>
    <property type="match status" value="1"/>
</dbReference>
<organism evidence="8">
    <name type="scientific">mine drainage metagenome</name>
    <dbReference type="NCBI Taxonomy" id="410659"/>
    <lineage>
        <taxon>unclassified sequences</taxon>
        <taxon>metagenomes</taxon>
        <taxon>ecological metagenomes</taxon>
    </lineage>
</organism>
<dbReference type="GO" id="GO:0047804">
    <property type="term" value="F:cysteine-S-conjugate beta-lyase activity"/>
    <property type="evidence" value="ECO:0007669"/>
    <property type="project" value="UniProtKB-EC"/>
</dbReference>
<dbReference type="CDD" id="cd00614">
    <property type="entry name" value="CGS_like"/>
    <property type="match status" value="1"/>
</dbReference>
<keyword evidence="4 8" id="KW-0456">Lyase</keyword>
<evidence type="ECO:0000256" key="6">
    <source>
        <dbReference type="ARBA" id="ARBA00047517"/>
    </source>
</evidence>
<comment type="catalytic activity">
    <reaction evidence="6">
        <text>L,L-cystathionine + H2O = L-homocysteine + pyruvate + NH4(+)</text>
        <dbReference type="Rhea" id="RHEA:13965"/>
        <dbReference type="ChEBI" id="CHEBI:15361"/>
        <dbReference type="ChEBI" id="CHEBI:15377"/>
        <dbReference type="ChEBI" id="CHEBI:28938"/>
        <dbReference type="ChEBI" id="CHEBI:58161"/>
        <dbReference type="ChEBI" id="CHEBI:58199"/>
    </reaction>
</comment>
<evidence type="ECO:0000256" key="5">
    <source>
        <dbReference type="ARBA" id="ARBA00046315"/>
    </source>
</evidence>
<accession>A0A1J5RJD7</accession>
<dbReference type="Gene3D" id="3.40.640.10">
    <property type="entry name" value="Type I PLP-dependent aspartate aminotransferase-like (Major domain)"/>
    <property type="match status" value="1"/>
</dbReference>
<dbReference type="PANTHER" id="PTHR43500:SF1">
    <property type="entry name" value="CYSTATHIONINE BETA-LYASE-RELATED"/>
    <property type="match status" value="1"/>
</dbReference>
<evidence type="ECO:0000256" key="2">
    <source>
        <dbReference type="ARBA" id="ARBA00009077"/>
    </source>
</evidence>
<evidence type="ECO:0000256" key="4">
    <source>
        <dbReference type="ARBA" id="ARBA00023239"/>
    </source>
</evidence>
<comment type="pathway">
    <text evidence="5">Amino-acid biosynthesis; L-methionine biosynthesis via de novo pathway; L-homocysteine from L-cystathionine: step 1/1.</text>
</comment>
<dbReference type="GO" id="GO:0030170">
    <property type="term" value="F:pyridoxal phosphate binding"/>
    <property type="evidence" value="ECO:0007669"/>
    <property type="project" value="InterPro"/>
</dbReference>
<dbReference type="EC" id="4.4.1.8" evidence="8"/>
<dbReference type="FunFam" id="3.40.640.10:FF:000046">
    <property type="entry name" value="Cystathionine gamma-lyase"/>
    <property type="match status" value="1"/>
</dbReference>
<dbReference type="PIRSF" id="PIRSF001434">
    <property type="entry name" value="CGS"/>
    <property type="match status" value="1"/>
</dbReference>
<evidence type="ECO:0000256" key="1">
    <source>
        <dbReference type="ARBA" id="ARBA00001933"/>
    </source>
</evidence>
<dbReference type="SUPFAM" id="SSF53383">
    <property type="entry name" value="PLP-dependent transferases"/>
    <property type="match status" value="1"/>
</dbReference>
<gene>
    <name evidence="8" type="primary">metC_2</name>
    <name evidence="8" type="ORF">GALL_221270</name>
</gene>
<keyword evidence="3" id="KW-0663">Pyridoxal phosphate</keyword>
<comment type="catalytic activity">
    <reaction evidence="7">
        <text>an S-substituted L-cysteine + H2O = a thiol + pyruvate + NH4(+)</text>
        <dbReference type="Rhea" id="RHEA:18121"/>
        <dbReference type="ChEBI" id="CHEBI:15361"/>
        <dbReference type="ChEBI" id="CHEBI:15377"/>
        <dbReference type="ChEBI" id="CHEBI:28938"/>
        <dbReference type="ChEBI" id="CHEBI:29256"/>
        <dbReference type="ChEBI" id="CHEBI:58717"/>
        <dbReference type="EC" id="4.4.1.13"/>
    </reaction>
</comment>
<dbReference type="EMBL" id="MLJW01000158">
    <property type="protein sequence ID" value="OIQ95881.1"/>
    <property type="molecule type" value="Genomic_DNA"/>
</dbReference>
<sequence>MKKDSLIVHAGRHPEQHQGAVNPPVYHVSTVTYPSVGDMRRAEAKPFDGMRYGRFGTPTSFAFEEAVAALEGGTRSISTASGLAAITGTLSALLSAGDHVLMTDSTYFPTRRFCDQHLKRWGVETTYYDPTLGSGIAALIRPNTKVVYVEAPGSLTFEMQDIPAIAAAAHAQGALVVMDNTWATPLFFQPFTKGVDVSIQAATKFIVGHSDAMLGVITCAEPELWKRIKSVIAAQGVCAGAEEVYLGLRGLRTLGVRLRQHQDNGLALARWLGQRPDVARVLHPALPDDPGHALWRRDFSGACGLFALELAPCPEAAVNAMLDGLRHFGLGYSWGGYESLIIPTAADICRTAVPWRAAGPTLRIHTGLEDPDDLIADLAAGFERLAKASA</sequence>
<protein>
    <submittedName>
        <fullName evidence="8">Cystathionine beta-lyase MetC</fullName>
        <ecNumber evidence="8">4.4.1.8</ecNumber>
    </submittedName>
</protein>
<dbReference type="AlphaFoldDB" id="A0A1J5RJD7"/>
<evidence type="ECO:0000256" key="3">
    <source>
        <dbReference type="ARBA" id="ARBA00022898"/>
    </source>
</evidence>
<dbReference type="InterPro" id="IPR015422">
    <property type="entry name" value="PyrdxlP-dep_Trfase_small"/>
</dbReference>
<name>A0A1J5RJD7_9ZZZZ</name>
<dbReference type="InterPro" id="IPR054542">
    <property type="entry name" value="Cys_met_metab_PP"/>
</dbReference>
<dbReference type="InterPro" id="IPR000277">
    <property type="entry name" value="Cys/Met-Metab_PyrdxlP-dep_enz"/>
</dbReference>
<proteinExistence type="inferred from homology"/>
<evidence type="ECO:0000256" key="7">
    <source>
        <dbReference type="ARBA" id="ARBA00047625"/>
    </source>
</evidence>
<dbReference type="GO" id="GO:0019346">
    <property type="term" value="P:transsulfuration"/>
    <property type="evidence" value="ECO:0007669"/>
    <property type="project" value="InterPro"/>
</dbReference>
<dbReference type="GO" id="GO:0019450">
    <property type="term" value="P:L-cysteine catabolic process to pyruvate"/>
    <property type="evidence" value="ECO:0007669"/>
    <property type="project" value="TreeGrafter"/>
</dbReference>
<dbReference type="PROSITE" id="PS00868">
    <property type="entry name" value="CYS_MET_METAB_PP"/>
    <property type="match status" value="1"/>
</dbReference>
<comment type="caution">
    <text evidence="8">The sequence shown here is derived from an EMBL/GenBank/DDBJ whole genome shotgun (WGS) entry which is preliminary data.</text>
</comment>
<evidence type="ECO:0000313" key="8">
    <source>
        <dbReference type="EMBL" id="OIQ95881.1"/>
    </source>
</evidence>
<dbReference type="PANTHER" id="PTHR43500">
    <property type="entry name" value="CYSTATHIONINE BETA-LYASE-RELATED"/>
    <property type="match status" value="1"/>
</dbReference>
<dbReference type="InterPro" id="IPR015424">
    <property type="entry name" value="PyrdxlP-dep_Trfase"/>
</dbReference>
<reference evidence="8" key="1">
    <citation type="submission" date="2016-10" db="EMBL/GenBank/DDBJ databases">
        <title>Sequence of Gallionella enrichment culture.</title>
        <authorList>
            <person name="Poehlein A."/>
            <person name="Muehling M."/>
            <person name="Daniel R."/>
        </authorList>
    </citation>
    <scope>NUCLEOTIDE SEQUENCE</scope>
</reference>
<dbReference type="InterPro" id="IPR015421">
    <property type="entry name" value="PyrdxlP-dep_Trfase_major"/>
</dbReference>
<dbReference type="NCBIfam" id="TIGR01324">
    <property type="entry name" value="cysta_beta_ly_B"/>
    <property type="match status" value="1"/>
</dbReference>
<dbReference type="Pfam" id="PF01053">
    <property type="entry name" value="Cys_Met_Meta_PP"/>
    <property type="match status" value="1"/>
</dbReference>